<dbReference type="AlphaFoldDB" id="A0AA35L798"/>
<evidence type="ECO:0000313" key="2">
    <source>
        <dbReference type="Proteomes" id="UP001178461"/>
    </source>
</evidence>
<keyword evidence="2" id="KW-1185">Reference proteome</keyword>
<dbReference type="Proteomes" id="UP001178461">
    <property type="component" value="Chromosome 13"/>
</dbReference>
<protein>
    <submittedName>
        <fullName evidence="1">Uncharacterized protein</fullName>
    </submittedName>
</protein>
<gene>
    <name evidence="1" type="ORF">PODLI_1B034730</name>
</gene>
<accession>A0AA35L798</accession>
<organism evidence="1 2">
    <name type="scientific">Podarcis lilfordi</name>
    <name type="common">Lilford's wall lizard</name>
    <dbReference type="NCBI Taxonomy" id="74358"/>
    <lineage>
        <taxon>Eukaryota</taxon>
        <taxon>Metazoa</taxon>
        <taxon>Chordata</taxon>
        <taxon>Craniata</taxon>
        <taxon>Vertebrata</taxon>
        <taxon>Euteleostomi</taxon>
        <taxon>Lepidosauria</taxon>
        <taxon>Squamata</taxon>
        <taxon>Bifurcata</taxon>
        <taxon>Unidentata</taxon>
        <taxon>Episquamata</taxon>
        <taxon>Laterata</taxon>
        <taxon>Lacertibaenia</taxon>
        <taxon>Lacertidae</taxon>
        <taxon>Podarcis</taxon>
    </lineage>
</organism>
<reference evidence="1" key="1">
    <citation type="submission" date="2022-12" db="EMBL/GenBank/DDBJ databases">
        <authorList>
            <person name="Alioto T."/>
            <person name="Alioto T."/>
            <person name="Gomez Garrido J."/>
        </authorList>
    </citation>
    <scope>NUCLEOTIDE SEQUENCE</scope>
</reference>
<sequence>MSVALQCLPSLLESLCSKTEPPFCRAKGAPDREPASELLRRRSVVQKAVSVAAVSLLPSKAGIMLLLQRAVLRRLHNLSKLGWRPKRGLVLCCCCHYCQTVSASLPNGISKTVYEAT</sequence>
<proteinExistence type="predicted"/>
<dbReference type="EMBL" id="OX395138">
    <property type="protein sequence ID" value="CAI5790394.1"/>
    <property type="molecule type" value="Genomic_DNA"/>
</dbReference>
<name>A0AA35L798_9SAUR</name>
<evidence type="ECO:0000313" key="1">
    <source>
        <dbReference type="EMBL" id="CAI5790394.1"/>
    </source>
</evidence>